<organism evidence="3 4">
    <name type="scientific">Pelobates cultripes</name>
    <name type="common">Western spadefoot toad</name>
    <dbReference type="NCBI Taxonomy" id="61616"/>
    <lineage>
        <taxon>Eukaryota</taxon>
        <taxon>Metazoa</taxon>
        <taxon>Chordata</taxon>
        <taxon>Craniata</taxon>
        <taxon>Vertebrata</taxon>
        <taxon>Euteleostomi</taxon>
        <taxon>Amphibia</taxon>
        <taxon>Batrachia</taxon>
        <taxon>Anura</taxon>
        <taxon>Pelobatoidea</taxon>
        <taxon>Pelobatidae</taxon>
        <taxon>Pelobates</taxon>
    </lineage>
</organism>
<evidence type="ECO:0000256" key="1">
    <source>
        <dbReference type="SAM" id="MobiDB-lite"/>
    </source>
</evidence>
<proteinExistence type="predicted"/>
<dbReference type="Proteomes" id="UP001295444">
    <property type="component" value="Chromosome 07"/>
</dbReference>
<reference evidence="3" key="1">
    <citation type="submission" date="2022-03" db="EMBL/GenBank/DDBJ databases">
        <authorList>
            <person name="Alioto T."/>
            <person name="Alioto T."/>
            <person name="Gomez Garrido J."/>
        </authorList>
    </citation>
    <scope>NUCLEOTIDE SEQUENCE</scope>
</reference>
<feature type="region of interest" description="Disordered" evidence="1">
    <location>
        <begin position="1"/>
        <end position="32"/>
    </location>
</feature>
<evidence type="ECO:0000313" key="4">
    <source>
        <dbReference type="Proteomes" id="UP001295444"/>
    </source>
</evidence>
<protein>
    <submittedName>
        <fullName evidence="3">Cleavage and polyadenylation specificity factor subunit 2</fullName>
    </submittedName>
</protein>
<dbReference type="Pfam" id="PF13299">
    <property type="entry name" value="CPSF100_C"/>
    <property type="match status" value="1"/>
</dbReference>
<accession>A0AAD1WFE3</accession>
<feature type="domain" description="Cleavage and polyadenylation specificity factor 2 C-terminal" evidence="2">
    <location>
        <begin position="10"/>
        <end position="100"/>
    </location>
</feature>
<evidence type="ECO:0000259" key="2">
    <source>
        <dbReference type="Pfam" id="PF13299"/>
    </source>
</evidence>
<name>A0AAD1WFE3_PELCU</name>
<dbReference type="EMBL" id="OW240918">
    <property type="protein sequence ID" value="CAH2307099.1"/>
    <property type="molecule type" value="Genomic_DNA"/>
</dbReference>
<keyword evidence="4" id="KW-1185">Reference proteome</keyword>
<evidence type="ECO:0000313" key="3">
    <source>
        <dbReference type="EMBL" id="CAH2307099.1"/>
    </source>
</evidence>
<dbReference type="AlphaFoldDB" id="A0AAD1WFE3"/>
<feature type="compositionally biased region" description="Acidic residues" evidence="1">
    <location>
        <begin position="13"/>
        <end position="26"/>
    </location>
</feature>
<dbReference type="InterPro" id="IPR025069">
    <property type="entry name" value="Cpsf2_C"/>
</dbReference>
<sequence>MRVSKVDTGVILEEGELKDDGEDSEMQVDPRGSDANIISHQKLIKSLFGDDDKDFTEETEIMPTLEPLPSNEVPGHQSVFMNEPQLSDFKQVLLWEGIQAVWWRGYLQQYGGCSED</sequence>
<gene>
    <name evidence="3" type="ORF">PECUL_23A018374</name>
</gene>